<comment type="similarity">
    <text evidence="2">Belongs to the CPA3 antiporters (TC 2.A.63) subunit E family.</text>
</comment>
<dbReference type="GO" id="GO:0005886">
    <property type="term" value="C:plasma membrane"/>
    <property type="evidence" value="ECO:0007669"/>
    <property type="project" value="UniProtKB-SubCell"/>
</dbReference>
<keyword evidence="3" id="KW-1003">Cell membrane</keyword>
<dbReference type="GO" id="GO:0008324">
    <property type="term" value="F:monoatomic cation transmembrane transporter activity"/>
    <property type="evidence" value="ECO:0007669"/>
    <property type="project" value="InterPro"/>
</dbReference>
<dbReference type="AlphaFoldDB" id="A0A1I1FUU2"/>
<evidence type="ECO:0000313" key="8">
    <source>
        <dbReference type="Proteomes" id="UP000199207"/>
    </source>
</evidence>
<reference evidence="7 8" key="1">
    <citation type="submission" date="2016-10" db="EMBL/GenBank/DDBJ databases">
        <authorList>
            <person name="de Groot N.N."/>
        </authorList>
    </citation>
    <scope>NUCLEOTIDE SEQUENCE [LARGE SCALE GENOMIC DNA]</scope>
    <source>
        <strain evidence="7 8">CGMCC 4.5739</strain>
    </source>
</reference>
<keyword evidence="4" id="KW-0812">Transmembrane</keyword>
<evidence type="ECO:0000256" key="5">
    <source>
        <dbReference type="ARBA" id="ARBA00022989"/>
    </source>
</evidence>
<evidence type="ECO:0000313" key="7">
    <source>
        <dbReference type="EMBL" id="SFC03217.1"/>
    </source>
</evidence>
<evidence type="ECO:0000256" key="3">
    <source>
        <dbReference type="ARBA" id="ARBA00022475"/>
    </source>
</evidence>
<dbReference type="Proteomes" id="UP000199207">
    <property type="component" value="Unassembled WGS sequence"/>
</dbReference>
<dbReference type="OrthoDB" id="3837866at2"/>
<evidence type="ECO:0000256" key="2">
    <source>
        <dbReference type="ARBA" id="ARBA00006228"/>
    </source>
</evidence>
<organism evidence="7 8">
    <name type="scientific">Streptomyces aidingensis</name>
    <dbReference type="NCBI Taxonomy" id="910347"/>
    <lineage>
        <taxon>Bacteria</taxon>
        <taxon>Bacillati</taxon>
        <taxon>Actinomycetota</taxon>
        <taxon>Actinomycetes</taxon>
        <taxon>Kitasatosporales</taxon>
        <taxon>Streptomycetaceae</taxon>
        <taxon>Streptomyces</taxon>
    </lineage>
</organism>
<keyword evidence="8" id="KW-1185">Reference proteome</keyword>
<sequence length="133" mass="14613">MTRRAAVRAPGRLLRRAARLAGFAGHFLRQFLVSNLLVTREILSPRRRSVPAVVGCPLRCSRPLETTLFTALVSLTPGTLALEIVPAGRSRPAVLYVHGMFAADPDAFLAELRDLEGRMLHALHDGPGRRKEP</sequence>
<dbReference type="STRING" id="910347.SAMN05421773_101885"/>
<dbReference type="PANTHER" id="PTHR34584:SF1">
    <property type="entry name" value="NA(+)_H(+) ANTIPORTER SUBUNIT E1"/>
    <property type="match status" value="1"/>
</dbReference>
<accession>A0A1I1FUU2</accession>
<protein>
    <submittedName>
        <fullName evidence="7">Multicomponent Na+:H+ antiporter subunit E</fullName>
    </submittedName>
</protein>
<dbReference type="RefSeq" id="WP_093837212.1">
    <property type="nucleotide sequence ID" value="NZ_FOLM01000001.1"/>
</dbReference>
<keyword evidence="5" id="KW-1133">Transmembrane helix</keyword>
<evidence type="ECO:0000256" key="4">
    <source>
        <dbReference type="ARBA" id="ARBA00022692"/>
    </source>
</evidence>
<name>A0A1I1FUU2_9ACTN</name>
<comment type="subcellular location">
    <subcellularLocation>
        <location evidence="1">Cell membrane</location>
        <topology evidence="1">Multi-pass membrane protein</topology>
    </subcellularLocation>
</comment>
<proteinExistence type="inferred from homology"/>
<evidence type="ECO:0000256" key="1">
    <source>
        <dbReference type="ARBA" id="ARBA00004651"/>
    </source>
</evidence>
<dbReference type="Pfam" id="PF01899">
    <property type="entry name" value="MNHE"/>
    <property type="match status" value="1"/>
</dbReference>
<dbReference type="PANTHER" id="PTHR34584">
    <property type="entry name" value="NA(+)/H(+) ANTIPORTER SUBUNIT E1"/>
    <property type="match status" value="1"/>
</dbReference>
<dbReference type="InterPro" id="IPR002758">
    <property type="entry name" value="Cation_antiport_E"/>
</dbReference>
<keyword evidence="6" id="KW-0472">Membrane</keyword>
<dbReference type="EMBL" id="FOLM01000001">
    <property type="protein sequence ID" value="SFC03217.1"/>
    <property type="molecule type" value="Genomic_DNA"/>
</dbReference>
<evidence type="ECO:0000256" key="6">
    <source>
        <dbReference type="ARBA" id="ARBA00023136"/>
    </source>
</evidence>
<gene>
    <name evidence="7" type="ORF">SAMN05421773_101885</name>
</gene>